<accession>A0ACC2U6N1</accession>
<keyword evidence="2" id="KW-1185">Reference proteome</keyword>
<name>A0ACC2U6N1_9FUNG</name>
<evidence type="ECO:0000313" key="1">
    <source>
        <dbReference type="EMBL" id="KAJ9082082.1"/>
    </source>
</evidence>
<comment type="caution">
    <text evidence="1">The sequence shown here is derived from an EMBL/GenBank/DDBJ whole genome shotgun (WGS) entry which is preliminary data.</text>
</comment>
<dbReference type="EMBL" id="QTSX02001444">
    <property type="protein sequence ID" value="KAJ9082082.1"/>
    <property type="molecule type" value="Genomic_DNA"/>
</dbReference>
<protein>
    <submittedName>
        <fullName evidence="1">Uncharacterized protein</fullName>
    </submittedName>
</protein>
<gene>
    <name evidence="1" type="ORF">DSO57_1007939</name>
</gene>
<dbReference type="Proteomes" id="UP001165960">
    <property type="component" value="Unassembled WGS sequence"/>
</dbReference>
<evidence type="ECO:0000313" key="2">
    <source>
        <dbReference type="Proteomes" id="UP001165960"/>
    </source>
</evidence>
<reference evidence="1" key="1">
    <citation type="submission" date="2022-04" db="EMBL/GenBank/DDBJ databases">
        <title>Genome of the entomopathogenic fungus Entomophthora muscae.</title>
        <authorList>
            <person name="Elya C."/>
            <person name="Lovett B.R."/>
            <person name="Lee E."/>
            <person name="Macias A.M."/>
            <person name="Hajek A.E."/>
            <person name="De Bivort B.L."/>
            <person name="Kasson M.T."/>
            <person name="De Fine Licht H.H."/>
            <person name="Stajich J.E."/>
        </authorList>
    </citation>
    <scope>NUCLEOTIDE SEQUENCE</scope>
    <source>
        <strain evidence="1">Berkeley</strain>
    </source>
</reference>
<sequence>MLSKIKDGQQDITSRRKAWNERYQLAKKQMDEILAEQAEINKAQDIVNQIITVYNQKIEDRSQQRTSINEDITPRTLSSTAPDAIKMSDEELQPYLEVFYGLNETTRQNTLACQYSSETPIEVSRGYSGLLVVEQTKDEDNWECELAEAPSGGVFHTDINRCHPSSNGQCVEWADGRYFQLTGFHGFNVNAANWTYMAHLSDDWEVYDTPVYPSIAVSKPNFNGAGEVGHVYIIESISPEGKLCTSHWNAPFPKKLSTHISSHKEGVVYLRHVGANATYLL</sequence>
<organism evidence="1 2">
    <name type="scientific">Entomophthora muscae</name>
    <dbReference type="NCBI Taxonomy" id="34485"/>
    <lineage>
        <taxon>Eukaryota</taxon>
        <taxon>Fungi</taxon>
        <taxon>Fungi incertae sedis</taxon>
        <taxon>Zoopagomycota</taxon>
        <taxon>Entomophthoromycotina</taxon>
        <taxon>Entomophthoromycetes</taxon>
        <taxon>Entomophthorales</taxon>
        <taxon>Entomophthoraceae</taxon>
        <taxon>Entomophthora</taxon>
    </lineage>
</organism>
<proteinExistence type="predicted"/>